<proteinExistence type="predicted"/>
<name>A0A8C6XUZ7_NAJNA</name>
<evidence type="ECO:0000313" key="1">
    <source>
        <dbReference type="Ensembl" id="ENSNNAP00000020219.1"/>
    </source>
</evidence>
<accession>A0A8C6XUZ7</accession>
<dbReference type="Proteomes" id="UP000694559">
    <property type="component" value="Unplaced"/>
</dbReference>
<keyword evidence="2" id="KW-1185">Reference proteome</keyword>
<dbReference type="SUPFAM" id="SSF52047">
    <property type="entry name" value="RNI-like"/>
    <property type="match status" value="1"/>
</dbReference>
<dbReference type="GeneTree" id="ENSGT00940000160250"/>
<dbReference type="Ensembl" id="ENSNNAT00000021213.1">
    <property type="protein sequence ID" value="ENSNNAP00000020219.1"/>
    <property type="gene ID" value="ENSNNAG00000013432.1"/>
</dbReference>
<organism evidence="1 2">
    <name type="scientific">Naja naja</name>
    <name type="common">Indian cobra</name>
    <dbReference type="NCBI Taxonomy" id="35670"/>
    <lineage>
        <taxon>Eukaryota</taxon>
        <taxon>Metazoa</taxon>
        <taxon>Chordata</taxon>
        <taxon>Craniata</taxon>
        <taxon>Vertebrata</taxon>
        <taxon>Euteleostomi</taxon>
        <taxon>Lepidosauria</taxon>
        <taxon>Squamata</taxon>
        <taxon>Bifurcata</taxon>
        <taxon>Unidentata</taxon>
        <taxon>Episquamata</taxon>
        <taxon>Toxicofera</taxon>
        <taxon>Serpentes</taxon>
        <taxon>Colubroidea</taxon>
        <taxon>Elapidae</taxon>
        <taxon>Elapinae</taxon>
        <taxon>Naja</taxon>
    </lineage>
</organism>
<sequence>AVPRGRAFCGEHPPYGTSFLGARWPLTSPPSAVGSHIPKAAFCVLLETQKAAAALHNCSDWLSDKELLPVIAQNHQLQQIELNGCIQLSHMLWWPSLWLLADHCKELESLDSTAGQLKDEAISYLHLDLTGCLRVKNNSIRTLAEYCPKLVRGVELDVEPPFQRVLVLLQDVVGFAPFINLQI</sequence>
<dbReference type="InterPro" id="IPR032675">
    <property type="entry name" value="LRR_dom_sf"/>
</dbReference>
<reference evidence="1" key="2">
    <citation type="submission" date="2025-09" db="UniProtKB">
        <authorList>
            <consortium name="Ensembl"/>
        </authorList>
    </citation>
    <scope>IDENTIFICATION</scope>
</reference>
<dbReference type="OrthoDB" id="27842at2759"/>
<dbReference type="AlphaFoldDB" id="A0A8C6XUZ7"/>
<dbReference type="Gene3D" id="3.80.10.10">
    <property type="entry name" value="Ribonuclease Inhibitor"/>
    <property type="match status" value="1"/>
</dbReference>
<protein>
    <submittedName>
        <fullName evidence="1">Uncharacterized protein</fullName>
    </submittedName>
</protein>
<evidence type="ECO:0000313" key="2">
    <source>
        <dbReference type="Proteomes" id="UP000694559"/>
    </source>
</evidence>
<reference evidence="1" key="1">
    <citation type="submission" date="2025-08" db="UniProtKB">
        <authorList>
            <consortium name="Ensembl"/>
        </authorList>
    </citation>
    <scope>IDENTIFICATION</scope>
</reference>